<organism evidence="2 3">
    <name type="scientific">Aquiflexum gelatinilyticum</name>
    <dbReference type="NCBI Taxonomy" id="2961943"/>
    <lineage>
        <taxon>Bacteria</taxon>
        <taxon>Pseudomonadati</taxon>
        <taxon>Bacteroidota</taxon>
        <taxon>Cytophagia</taxon>
        <taxon>Cytophagales</taxon>
        <taxon>Cyclobacteriaceae</taxon>
        <taxon>Aquiflexum</taxon>
    </lineage>
</organism>
<evidence type="ECO:0000313" key="3">
    <source>
        <dbReference type="Proteomes" id="UP001142175"/>
    </source>
</evidence>
<sequence>MKNRLDSLLDKYWEGDTSLEEEKEIKTLLQETEGYESEKRFFQGIKIFANQKPEEFALLEKSKKGFGLWLKIAAIFIIFLAVGAAIFRYQEKKAEREAFEQVMQAFNMIQTNMQKGTQSLGVMGEMKHLNTTQEIFNLNDIEK</sequence>
<reference evidence="2" key="1">
    <citation type="submission" date="2022-08" db="EMBL/GenBank/DDBJ databases">
        <authorList>
            <person name="Zhang D."/>
        </authorList>
    </citation>
    <scope>NUCLEOTIDE SEQUENCE</scope>
    <source>
        <strain evidence="2">XJ19-11</strain>
    </source>
</reference>
<name>A0A9X2P6E1_9BACT</name>
<evidence type="ECO:0000313" key="2">
    <source>
        <dbReference type="EMBL" id="MCR9015148.1"/>
    </source>
</evidence>
<comment type="caution">
    <text evidence="2">The sequence shown here is derived from an EMBL/GenBank/DDBJ whole genome shotgun (WGS) entry which is preliminary data.</text>
</comment>
<dbReference type="Proteomes" id="UP001142175">
    <property type="component" value="Unassembled WGS sequence"/>
</dbReference>
<dbReference type="RefSeq" id="WP_258423005.1">
    <property type="nucleotide sequence ID" value="NZ_JANSUY010000004.1"/>
</dbReference>
<keyword evidence="3" id="KW-1185">Reference proteome</keyword>
<proteinExistence type="predicted"/>
<dbReference type="AlphaFoldDB" id="A0A9X2P6E1"/>
<evidence type="ECO:0000256" key="1">
    <source>
        <dbReference type="SAM" id="Phobius"/>
    </source>
</evidence>
<keyword evidence="1" id="KW-0472">Membrane</keyword>
<accession>A0A9X2P6E1</accession>
<protein>
    <submittedName>
        <fullName evidence="2">Uncharacterized protein</fullName>
    </submittedName>
</protein>
<keyword evidence="1" id="KW-0812">Transmembrane</keyword>
<keyword evidence="1" id="KW-1133">Transmembrane helix</keyword>
<gene>
    <name evidence="2" type="ORF">NU887_08870</name>
</gene>
<dbReference type="EMBL" id="JANSUY010000004">
    <property type="protein sequence ID" value="MCR9015148.1"/>
    <property type="molecule type" value="Genomic_DNA"/>
</dbReference>
<feature type="transmembrane region" description="Helical" evidence="1">
    <location>
        <begin position="68"/>
        <end position="87"/>
    </location>
</feature>